<protein>
    <submittedName>
        <fullName evidence="2">Uncharacterized protein</fullName>
    </submittedName>
</protein>
<reference evidence="2 3" key="1">
    <citation type="submission" date="2020-03" db="EMBL/GenBank/DDBJ databases">
        <title>Vagococcus sp. nov., isolated from beetles.</title>
        <authorList>
            <person name="Hyun D.-W."/>
            <person name="Bae J.-W."/>
        </authorList>
    </citation>
    <scope>NUCLEOTIDE SEQUENCE [LARGE SCALE GENOMIC DNA]</scope>
    <source>
        <strain evidence="2 3">HDW17A</strain>
    </source>
</reference>
<evidence type="ECO:0000313" key="2">
    <source>
        <dbReference type="EMBL" id="QIL46791.1"/>
    </source>
</evidence>
<feature type="region of interest" description="Disordered" evidence="1">
    <location>
        <begin position="31"/>
        <end position="131"/>
    </location>
</feature>
<dbReference type="EMBL" id="CP049886">
    <property type="protein sequence ID" value="QIL46791.1"/>
    <property type="molecule type" value="Genomic_DNA"/>
</dbReference>
<evidence type="ECO:0000256" key="1">
    <source>
        <dbReference type="SAM" id="MobiDB-lite"/>
    </source>
</evidence>
<dbReference type="AlphaFoldDB" id="A0A6G8ANZ1"/>
<name>A0A6G8ANZ1_9ENTE</name>
<sequence length="167" mass="18725">MKKIILGLIIVGFPTTSEAITFDLNSDEITISVPGNPKPHEASQKEQPSEHAEPEAKKQSQSELQPEPYKPNTVYTAPIYPDDEAKQTTQPKKKKSIIPKEKQPLEPTDLEPKHERNKKWNKQSAIPNKMPDVINYKKKNILPPPTSSDSELYLGQLMSTLATTINA</sequence>
<dbReference type="Proteomes" id="UP000500890">
    <property type="component" value="Chromosome"/>
</dbReference>
<keyword evidence="3" id="KW-1185">Reference proteome</keyword>
<dbReference type="RefSeq" id="WP_166008179.1">
    <property type="nucleotide sequence ID" value="NZ_CP049886.1"/>
</dbReference>
<evidence type="ECO:0000313" key="3">
    <source>
        <dbReference type="Proteomes" id="UP000500890"/>
    </source>
</evidence>
<accession>A0A6G8ANZ1</accession>
<feature type="compositionally biased region" description="Basic and acidic residues" evidence="1">
    <location>
        <begin position="38"/>
        <end position="60"/>
    </location>
</feature>
<proteinExistence type="predicted"/>
<feature type="compositionally biased region" description="Basic and acidic residues" evidence="1">
    <location>
        <begin position="98"/>
        <end position="114"/>
    </location>
</feature>
<organism evidence="2 3">
    <name type="scientific">Vagococcus coleopterorum</name>
    <dbReference type="NCBI Taxonomy" id="2714946"/>
    <lineage>
        <taxon>Bacteria</taxon>
        <taxon>Bacillati</taxon>
        <taxon>Bacillota</taxon>
        <taxon>Bacilli</taxon>
        <taxon>Lactobacillales</taxon>
        <taxon>Enterococcaceae</taxon>
        <taxon>Vagococcus</taxon>
    </lineage>
</organism>
<dbReference type="KEGG" id="vah:G7081_06780"/>
<gene>
    <name evidence="2" type="ORF">G7081_06780</name>
</gene>